<dbReference type="Bgee" id="ENSAMXG00000037504">
    <property type="expression patterns" value="Expressed in intestine and 1 other cell type or tissue"/>
</dbReference>
<feature type="domain" description="Tc1-like transposase DDE" evidence="1">
    <location>
        <begin position="20"/>
        <end position="153"/>
    </location>
</feature>
<reference evidence="3" key="1">
    <citation type="submission" date="2013-03" db="EMBL/GenBank/DDBJ databases">
        <authorList>
            <person name="Jeffery W."/>
            <person name="Warren W."/>
            <person name="Wilson R.K."/>
        </authorList>
    </citation>
    <scope>NUCLEOTIDE SEQUENCE</scope>
    <source>
        <strain evidence="3">female</strain>
    </source>
</reference>
<dbReference type="Proteomes" id="UP000018467">
    <property type="component" value="Unassembled WGS sequence"/>
</dbReference>
<dbReference type="PANTHER" id="PTHR23022">
    <property type="entry name" value="TRANSPOSABLE ELEMENT-RELATED"/>
    <property type="match status" value="1"/>
</dbReference>
<accession>A0A3B1IXK6</accession>
<keyword evidence="3" id="KW-1185">Reference proteome</keyword>
<dbReference type="Ensembl" id="ENSAMXT00000054205.1">
    <property type="protein sequence ID" value="ENSAMXP00000034638.1"/>
    <property type="gene ID" value="ENSAMXG00000037504.1"/>
</dbReference>
<dbReference type="InterPro" id="IPR052338">
    <property type="entry name" value="Transposase_5"/>
</dbReference>
<reference evidence="2" key="3">
    <citation type="submission" date="2025-08" db="UniProtKB">
        <authorList>
            <consortium name="Ensembl"/>
        </authorList>
    </citation>
    <scope>IDENTIFICATION</scope>
</reference>
<dbReference type="Gene3D" id="3.30.420.10">
    <property type="entry name" value="Ribonuclease H-like superfamily/Ribonuclease H"/>
    <property type="match status" value="1"/>
</dbReference>
<dbReference type="AlphaFoldDB" id="A0A3B1IXK6"/>
<dbReference type="GO" id="GO:0003676">
    <property type="term" value="F:nucleic acid binding"/>
    <property type="evidence" value="ECO:0007669"/>
    <property type="project" value="InterPro"/>
</dbReference>
<dbReference type="Pfam" id="PF13358">
    <property type="entry name" value="DDE_3"/>
    <property type="match status" value="1"/>
</dbReference>
<evidence type="ECO:0000259" key="1">
    <source>
        <dbReference type="Pfam" id="PF13358"/>
    </source>
</evidence>
<dbReference type="InParanoid" id="A0A3B1IXK6"/>
<proteinExistence type="predicted"/>
<dbReference type="InterPro" id="IPR036397">
    <property type="entry name" value="RNaseH_sf"/>
</dbReference>
<organism evidence="2 3">
    <name type="scientific">Astyanax mexicanus</name>
    <name type="common">Blind cave fish</name>
    <name type="synonym">Astyanax fasciatus mexicanus</name>
    <dbReference type="NCBI Taxonomy" id="7994"/>
    <lineage>
        <taxon>Eukaryota</taxon>
        <taxon>Metazoa</taxon>
        <taxon>Chordata</taxon>
        <taxon>Craniata</taxon>
        <taxon>Vertebrata</taxon>
        <taxon>Euteleostomi</taxon>
        <taxon>Actinopterygii</taxon>
        <taxon>Neopterygii</taxon>
        <taxon>Teleostei</taxon>
        <taxon>Ostariophysi</taxon>
        <taxon>Characiformes</taxon>
        <taxon>Characoidei</taxon>
        <taxon>Acestrorhamphidae</taxon>
        <taxon>Acestrorhamphinae</taxon>
        <taxon>Astyanax</taxon>
    </lineage>
</organism>
<sequence>MKHKWEEAGASVCDRTVRNLIFSDESRICIGQGDDAGTFVWCRSSEIYEEACLKKFPQSLMIWGCMSGKGTGEMTVVNSSINAQVYIDILDSFQLKQMFGDNEIIFQDDNASCHRAKTVKAFLGERHIQLMSWPANSPDLNPIENLWWKLKKNGPQEGSDLQS</sequence>
<dbReference type="PANTHER" id="PTHR23022:SF119">
    <property type="entry name" value="TC1-LIKE TRANSPOSASE DDE DOMAIN-CONTAINING PROTEIN"/>
    <property type="match status" value="1"/>
</dbReference>
<reference evidence="2" key="4">
    <citation type="submission" date="2025-09" db="UniProtKB">
        <authorList>
            <consortium name="Ensembl"/>
        </authorList>
    </citation>
    <scope>IDENTIFICATION</scope>
</reference>
<dbReference type="InterPro" id="IPR038717">
    <property type="entry name" value="Tc1-like_DDE_dom"/>
</dbReference>
<reference evidence="3" key="2">
    <citation type="journal article" date="2014" name="Nat. Commun.">
        <title>The cavefish genome reveals candidate genes for eye loss.</title>
        <authorList>
            <person name="McGaugh S.E."/>
            <person name="Gross J.B."/>
            <person name="Aken B."/>
            <person name="Blin M."/>
            <person name="Borowsky R."/>
            <person name="Chalopin D."/>
            <person name="Hinaux H."/>
            <person name="Jeffery W.R."/>
            <person name="Keene A."/>
            <person name="Ma L."/>
            <person name="Minx P."/>
            <person name="Murphy D."/>
            <person name="O'Quin K.E."/>
            <person name="Retaux S."/>
            <person name="Rohner N."/>
            <person name="Searle S.M."/>
            <person name="Stahl B.A."/>
            <person name="Tabin C."/>
            <person name="Volff J.N."/>
            <person name="Yoshizawa M."/>
            <person name="Warren W.C."/>
        </authorList>
    </citation>
    <scope>NUCLEOTIDE SEQUENCE [LARGE SCALE GENOMIC DNA]</scope>
    <source>
        <strain evidence="3">female</strain>
    </source>
</reference>
<protein>
    <recommendedName>
        <fullName evidence="1">Tc1-like transposase DDE domain-containing protein</fullName>
    </recommendedName>
</protein>
<dbReference type="GeneTree" id="ENSGT01150000286933"/>
<evidence type="ECO:0000313" key="3">
    <source>
        <dbReference type="Proteomes" id="UP000018467"/>
    </source>
</evidence>
<name>A0A3B1IXK6_ASTMX</name>
<evidence type="ECO:0000313" key="2">
    <source>
        <dbReference type="Ensembl" id="ENSAMXP00000034638.1"/>
    </source>
</evidence>